<dbReference type="STRING" id="3775.A0A1Q3BDU3"/>
<feature type="non-terminal residue" evidence="1">
    <location>
        <position position="1"/>
    </location>
</feature>
<sequence length="151" mass="16858">FENHQLYAKFSKCEFWLSEVTFLGHVISSAGLSVDPAKIEAVRDWKRPKNVTEVRSLFGLDEYYRRFVEGFTRIATTLTRLTQKGQCLFGMIAVKGASGVKTSVISAQILALPEGNEGFVVYSDPSRNDLGFVLDAVWKGDRLYLKEVGAS</sequence>
<dbReference type="InterPro" id="IPR043502">
    <property type="entry name" value="DNA/RNA_pol_sf"/>
</dbReference>
<gene>
    <name evidence="1" type="ORF">CFOL_v3_09628</name>
</gene>
<reference evidence="2" key="1">
    <citation type="submission" date="2016-04" db="EMBL/GenBank/DDBJ databases">
        <title>Cephalotus genome sequencing.</title>
        <authorList>
            <person name="Fukushima K."/>
            <person name="Hasebe M."/>
            <person name="Fang X."/>
        </authorList>
    </citation>
    <scope>NUCLEOTIDE SEQUENCE [LARGE SCALE GENOMIC DNA]</scope>
    <source>
        <strain evidence="2">cv. St1</strain>
    </source>
</reference>
<dbReference type="InParanoid" id="A0A1Q3BDU3"/>
<name>A0A1Q3BDU3_CEPFO</name>
<dbReference type="OrthoDB" id="415724at2759"/>
<dbReference type="InterPro" id="IPR043128">
    <property type="entry name" value="Rev_trsase/Diguanyl_cyclase"/>
</dbReference>
<dbReference type="SUPFAM" id="SSF56672">
    <property type="entry name" value="DNA/RNA polymerases"/>
    <property type="match status" value="1"/>
</dbReference>
<protein>
    <submittedName>
        <fullName evidence="1">Uncharacterized protein</fullName>
    </submittedName>
</protein>
<evidence type="ECO:0000313" key="2">
    <source>
        <dbReference type="Proteomes" id="UP000187406"/>
    </source>
</evidence>
<dbReference type="PANTHER" id="PTHR37984">
    <property type="entry name" value="PROTEIN CBG26694"/>
    <property type="match status" value="1"/>
</dbReference>
<dbReference type="InterPro" id="IPR050951">
    <property type="entry name" value="Retrovirus_Pol_polyprotein"/>
</dbReference>
<dbReference type="EMBL" id="BDDD01000458">
    <property type="protein sequence ID" value="GAV66118.1"/>
    <property type="molecule type" value="Genomic_DNA"/>
</dbReference>
<proteinExistence type="predicted"/>
<dbReference type="PANTHER" id="PTHR37984:SF5">
    <property type="entry name" value="PROTEIN NYNRIN-LIKE"/>
    <property type="match status" value="1"/>
</dbReference>
<keyword evidence="2" id="KW-1185">Reference proteome</keyword>
<comment type="caution">
    <text evidence="1">The sequence shown here is derived from an EMBL/GenBank/DDBJ whole genome shotgun (WGS) entry which is preliminary data.</text>
</comment>
<organism evidence="1 2">
    <name type="scientific">Cephalotus follicularis</name>
    <name type="common">Albany pitcher plant</name>
    <dbReference type="NCBI Taxonomy" id="3775"/>
    <lineage>
        <taxon>Eukaryota</taxon>
        <taxon>Viridiplantae</taxon>
        <taxon>Streptophyta</taxon>
        <taxon>Embryophyta</taxon>
        <taxon>Tracheophyta</taxon>
        <taxon>Spermatophyta</taxon>
        <taxon>Magnoliopsida</taxon>
        <taxon>eudicotyledons</taxon>
        <taxon>Gunneridae</taxon>
        <taxon>Pentapetalae</taxon>
        <taxon>rosids</taxon>
        <taxon>fabids</taxon>
        <taxon>Oxalidales</taxon>
        <taxon>Cephalotaceae</taxon>
        <taxon>Cephalotus</taxon>
    </lineage>
</organism>
<dbReference type="Proteomes" id="UP000187406">
    <property type="component" value="Unassembled WGS sequence"/>
</dbReference>
<accession>A0A1Q3BDU3</accession>
<dbReference type="Gene3D" id="3.30.70.270">
    <property type="match status" value="2"/>
</dbReference>
<evidence type="ECO:0000313" key="1">
    <source>
        <dbReference type="EMBL" id="GAV66118.1"/>
    </source>
</evidence>
<dbReference type="AlphaFoldDB" id="A0A1Q3BDU3"/>